<dbReference type="PANTHER" id="PTHR13335">
    <property type="entry name" value="TARGET OF RAPAMYCIN COMPLEX 2 SUBUNIT MAPKAP1"/>
    <property type="match status" value="1"/>
</dbReference>
<accession>A0A2P6N1M7</accession>
<sequence>MAVVGSLEVVLSLIKEYQKKGERIIPRAPHEIIAINFLENQETTPIGSLEENHQRSHIEPINKKEAVEITERAKTSIRHFQEQGENQFSFLPSETFAVPSQKSQTSLSQELKEKIVTRPSEPQAAIHVFLPNHKAPITTRVKLNTTAEEVIIDVLSKTSTIEALRGINQNHRAYLLRIAEKDGTPDDDIPPLTRNKNVGQFLKISQHYALCKDQSFFKEVWPIDEDPSGTILKIVAPGETSYSSFITKDDTLLKDVKDQACAKRGLRGDDFHLVLSSQPDKPLSLDLKVITLSEKNLRLLDIKRRKDSNPIPFKKKALKLLERPASGSYNAISMVPAYTVTQVGKKRTSLITIDGINDQLIFKSSEHKKEKTKHLKELMGVTTVPGKPTQFQLDFRQKVYRFESQQAEEIVAKIDSLWQCIKDS</sequence>
<protein>
    <recommendedName>
        <fullName evidence="2">CRIM domain-containing protein</fullName>
    </recommendedName>
</protein>
<evidence type="ECO:0000256" key="1">
    <source>
        <dbReference type="ARBA" id="ARBA00009407"/>
    </source>
</evidence>
<dbReference type="GO" id="GO:0005546">
    <property type="term" value="F:phosphatidylinositol-4,5-bisphosphate binding"/>
    <property type="evidence" value="ECO:0007669"/>
    <property type="project" value="TreeGrafter"/>
</dbReference>
<dbReference type="InterPro" id="IPR008828">
    <property type="entry name" value="Sin1/Avo1"/>
</dbReference>
<comment type="similarity">
    <text evidence="1">Belongs to the SIN1 family.</text>
</comment>
<dbReference type="PANTHER" id="PTHR13335:SF1">
    <property type="entry name" value="TARGET OF RAPAMYCIN COMPLEX 2 SUBUNIT MAPKAP1"/>
    <property type="match status" value="1"/>
</dbReference>
<comment type="caution">
    <text evidence="3">The sequence shown here is derived from an EMBL/GenBank/DDBJ whole genome shotgun (WGS) entry which is preliminary data.</text>
</comment>
<evidence type="ECO:0000259" key="2">
    <source>
        <dbReference type="Pfam" id="PF16978"/>
    </source>
</evidence>
<dbReference type="GO" id="GO:0005737">
    <property type="term" value="C:cytoplasm"/>
    <property type="evidence" value="ECO:0007669"/>
    <property type="project" value="TreeGrafter"/>
</dbReference>
<evidence type="ECO:0000313" key="3">
    <source>
        <dbReference type="EMBL" id="PRP77874.1"/>
    </source>
</evidence>
<reference evidence="3 4" key="1">
    <citation type="journal article" date="2018" name="Genome Biol. Evol.">
        <title>Multiple Roots of Fruiting Body Formation in Amoebozoa.</title>
        <authorList>
            <person name="Hillmann F."/>
            <person name="Forbes G."/>
            <person name="Novohradska S."/>
            <person name="Ferling I."/>
            <person name="Riege K."/>
            <person name="Groth M."/>
            <person name="Westermann M."/>
            <person name="Marz M."/>
            <person name="Spaller T."/>
            <person name="Winckler T."/>
            <person name="Schaap P."/>
            <person name="Glockner G."/>
        </authorList>
    </citation>
    <scope>NUCLEOTIDE SEQUENCE [LARGE SCALE GENOMIC DNA]</scope>
    <source>
        <strain evidence="3 4">Jena</strain>
    </source>
</reference>
<dbReference type="EMBL" id="MDYQ01000251">
    <property type="protein sequence ID" value="PRP77874.1"/>
    <property type="molecule type" value="Genomic_DNA"/>
</dbReference>
<dbReference type="AlphaFoldDB" id="A0A2P6N1M7"/>
<organism evidence="3 4">
    <name type="scientific">Planoprotostelium fungivorum</name>
    <dbReference type="NCBI Taxonomy" id="1890364"/>
    <lineage>
        <taxon>Eukaryota</taxon>
        <taxon>Amoebozoa</taxon>
        <taxon>Evosea</taxon>
        <taxon>Variosea</taxon>
        <taxon>Cavosteliida</taxon>
        <taxon>Cavosteliaceae</taxon>
        <taxon>Planoprotostelium</taxon>
    </lineage>
</organism>
<proteinExistence type="inferred from homology"/>
<dbReference type="GO" id="GO:0005886">
    <property type="term" value="C:plasma membrane"/>
    <property type="evidence" value="ECO:0007669"/>
    <property type="project" value="TreeGrafter"/>
</dbReference>
<name>A0A2P6N1M7_9EUKA</name>
<feature type="domain" description="CRIM" evidence="2">
    <location>
        <begin position="122"/>
        <end position="213"/>
    </location>
</feature>
<gene>
    <name evidence="3" type="ORF">PROFUN_08548</name>
</gene>
<dbReference type="GO" id="GO:0038203">
    <property type="term" value="P:TORC2 signaling"/>
    <property type="evidence" value="ECO:0007669"/>
    <property type="project" value="TreeGrafter"/>
</dbReference>
<dbReference type="InParanoid" id="A0A2P6N1M7"/>
<evidence type="ECO:0000313" key="4">
    <source>
        <dbReference type="Proteomes" id="UP000241769"/>
    </source>
</evidence>
<dbReference type="InterPro" id="IPR031567">
    <property type="entry name" value="CRIM_dom"/>
</dbReference>
<dbReference type="Proteomes" id="UP000241769">
    <property type="component" value="Unassembled WGS sequence"/>
</dbReference>
<keyword evidence="4" id="KW-1185">Reference proteome</keyword>
<dbReference type="Pfam" id="PF16978">
    <property type="entry name" value="CRIM"/>
    <property type="match status" value="1"/>
</dbReference>
<dbReference type="GO" id="GO:0031932">
    <property type="term" value="C:TORC2 complex"/>
    <property type="evidence" value="ECO:0007669"/>
    <property type="project" value="InterPro"/>
</dbReference>
<dbReference type="OrthoDB" id="241990at2759"/>